<organism evidence="1 2">
    <name type="scientific">Paenibacillus mesotrionivorans</name>
    <dbReference type="NCBI Taxonomy" id="3160968"/>
    <lineage>
        <taxon>Bacteria</taxon>
        <taxon>Bacillati</taxon>
        <taxon>Bacillota</taxon>
        <taxon>Bacilli</taxon>
        <taxon>Bacillales</taxon>
        <taxon>Paenibacillaceae</taxon>
        <taxon>Paenibacillus</taxon>
    </lineage>
</organism>
<name>A0ACC7NUQ2_9BACL</name>
<evidence type="ECO:0000313" key="1">
    <source>
        <dbReference type="EMBL" id="MFM9327760.1"/>
    </source>
</evidence>
<proteinExistence type="predicted"/>
<evidence type="ECO:0000313" key="2">
    <source>
        <dbReference type="Proteomes" id="UP001631969"/>
    </source>
</evidence>
<reference evidence="1" key="1">
    <citation type="submission" date="2024-12" db="EMBL/GenBank/DDBJ databases">
        <authorList>
            <person name="Wu N."/>
        </authorList>
    </citation>
    <scope>NUCLEOTIDE SEQUENCE</scope>
    <source>
        <strain evidence="1">P15</strain>
    </source>
</reference>
<sequence>MLSDAIAFFKKRDREMSVDEYSIEIERLIRNEQKIRVIPYWYPYYIFNQPSDHSNDTILNSWKEGHCESEELSIYIHVPFCKTKCGYCQYYTIIRPEAETDVYTEYLMKEIKMYSRAVNLSGKTLKSIYFGGGTPNLLSSQNLADIMKTIKQCFDMTAIEQISLEAFPDFLTDDYINTLKALGFNRVSMGIQTFDEDALKYDYKRKVKYIDRYKQIVNSLKEKNIVCCIDLLGDLPNQSYVRTRNDISEIISLDPDQIAYSYAEYRNAAIRKKINQFPSYTNRRSCYYHAVGKLNSAGYVQIEDTTFTKPQTPLWYADLRTISSIELAFGPGARGYTKNSSAYVNEEYEQWKSKLDGGSFPVKSIKNLDTVDVIMRYVVTSIIWGRFDADEFKKRFTIDADELFHNLFAALQQSGLMELRVPNGMYYSYRGNKSGDRKIFELTDMGKHYLEVVRLLLVDKPYKRRLRLEQVADQDDEFYKHVCKEILS</sequence>
<accession>A0ACC7NUQ2</accession>
<dbReference type="Proteomes" id="UP001631969">
    <property type="component" value="Unassembled WGS sequence"/>
</dbReference>
<dbReference type="EMBL" id="JBJURJ010000003">
    <property type="protein sequence ID" value="MFM9327760.1"/>
    <property type="molecule type" value="Genomic_DNA"/>
</dbReference>
<protein>
    <submittedName>
        <fullName evidence="1">Coproporphyrinogen-III oxidase family protein</fullName>
    </submittedName>
</protein>
<comment type="caution">
    <text evidence="1">The sequence shown here is derived from an EMBL/GenBank/DDBJ whole genome shotgun (WGS) entry which is preliminary data.</text>
</comment>
<keyword evidence="2" id="KW-1185">Reference proteome</keyword>
<gene>
    <name evidence="1" type="ORF">ACI1P1_05525</name>
</gene>